<gene>
    <name evidence="1" type="ORF">ARMOST_13905</name>
</gene>
<dbReference type="AlphaFoldDB" id="A0A284RP48"/>
<evidence type="ECO:0000313" key="1">
    <source>
        <dbReference type="EMBL" id="SJL10518.1"/>
    </source>
</evidence>
<dbReference type="OMA" id="EEYAVHC"/>
<dbReference type="EMBL" id="FUEG01000012">
    <property type="protein sequence ID" value="SJL10518.1"/>
    <property type="molecule type" value="Genomic_DNA"/>
</dbReference>
<proteinExistence type="predicted"/>
<reference evidence="2" key="1">
    <citation type="journal article" date="2017" name="Nat. Ecol. Evol.">
        <title>Genome expansion and lineage-specific genetic innovations in the forest pathogenic fungi Armillaria.</title>
        <authorList>
            <person name="Sipos G."/>
            <person name="Prasanna A.N."/>
            <person name="Walter M.C."/>
            <person name="O'Connor E."/>
            <person name="Balint B."/>
            <person name="Krizsan K."/>
            <person name="Kiss B."/>
            <person name="Hess J."/>
            <person name="Varga T."/>
            <person name="Slot J."/>
            <person name="Riley R."/>
            <person name="Boka B."/>
            <person name="Rigling D."/>
            <person name="Barry K."/>
            <person name="Lee J."/>
            <person name="Mihaltcheva S."/>
            <person name="LaButti K."/>
            <person name="Lipzen A."/>
            <person name="Waldron R."/>
            <person name="Moloney N.M."/>
            <person name="Sperisen C."/>
            <person name="Kredics L."/>
            <person name="Vagvoelgyi C."/>
            <person name="Patrignani A."/>
            <person name="Fitzpatrick D."/>
            <person name="Nagy I."/>
            <person name="Doyle S."/>
            <person name="Anderson J.B."/>
            <person name="Grigoriev I.V."/>
            <person name="Gueldener U."/>
            <person name="Muensterkoetter M."/>
            <person name="Nagy L.G."/>
        </authorList>
    </citation>
    <scope>NUCLEOTIDE SEQUENCE [LARGE SCALE GENOMIC DNA]</scope>
    <source>
        <strain evidence="2">C18/9</strain>
    </source>
</reference>
<accession>A0A284RP48</accession>
<evidence type="ECO:0000313" key="2">
    <source>
        <dbReference type="Proteomes" id="UP000219338"/>
    </source>
</evidence>
<dbReference type="Gene3D" id="2.60.120.620">
    <property type="entry name" value="q2cbj1_9rhob like domain"/>
    <property type="match status" value="1"/>
</dbReference>
<evidence type="ECO:0008006" key="3">
    <source>
        <dbReference type="Google" id="ProtNLM"/>
    </source>
</evidence>
<name>A0A284RP48_ARMOS</name>
<dbReference type="Proteomes" id="UP000219338">
    <property type="component" value="Unassembled WGS sequence"/>
</dbReference>
<organism evidence="1 2">
    <name type="scientific">Armillaria ostoyae</name>
    <name type="common">Armillaria root rot fungus</name>
    <dbReference type="NCBI Taxonomy" id="47428"/>
    <lineage>
        <taxon>Eukaryota</taxon>
        <taxon>Fungi</taxon>
        <taxon>Dikarya</taxon>
        <taxon>Basidiomycota</taxon>
        <taxon>Agaricomycotina</taxon>
        <taxon>Agaricomycetes</taxon>
        <taxon>Agaricomycetidae</taxon>
        <taxon>Agaricales</taxon>
        <taxon>Marasmiineae</taxon>
        <taxon>Physalacriaceae</taxon>
        <taxon>Armillaria</taxon>
    </lineage>
</organism>
<dbReference type="OrthoDB" id="3058546at2759"/>
<sequence length="478" mass="52938">MSKHSRSTDEPIIWQMKKVEGTDSDIRPLLDAADSIKTFHPALQSAYMINTALSSMFDVGSKVPQLGVIVTYFEHQKPPEQAQKQVLDKLISMHEQGVKVLDKLASMKMPGAKALRPYAFGILGPATFQSTLKLQNAIISRYEGIADLHPKVDTNIRNAREIGADEFTVEPKLLDEIAKIWREKFIPGDVRVEPHKILIYGEGGHFSAHCDAPEQGLVGIFLVGLYDSTKASSLGNFHIEGKYRHATGGRWVAFYPNVPHEVTPLAPGCARAVIAFKLFSTEDPNEAATCVAAAADEAKSVLQGIPRPFGIILSHKYSMGTEDELDGYDAVMLSAARQIEGTSVRIIPVVTRLLEEQYCDEEESLTWNCFSTGVKPFTQAHVDLQLGRGCSEVKSECAWFEWFKDVPFYSWDLGNSATRWQHCEEEIGNEVNGKRRDTLYPSYALLVVPGKTEKASGDSSLCSLSRRGLSGVAEIEHY</sequence>
<protein>
    <recommendedName>
        <fullName evidence="3">Prolyl 4-hydroxylase alpha subunit Fe(2+) 2OG dioxygenase domain-containing protein</fullName>
    </recommendedName>
</protein>
<keyword evidence="2" id="KW-1185">Reference proteome</keyword>